<keyword evidence="4" id="KW-1185">Reference proteome</keyword>
<evidence type="ECO:0000313" key="3">
    <source>
        <dbReference type="EnsemblPlants" id="KQK14756"/>
    </source>
</evidence>
<feature type="compositionally biased region" description="Acidic residues" evidence="1">
    <location>
        <begin position="322"/>
        <end position="336"/>
    </location>
</feature>
<dbReference type="PANTHER" id="PTHR34591:SF37">
    <property type="entry name" value="DUF295 DOMAIN-CONTAINING PROTEIN"/>
    <property type="match status" value="1"/>
</dbReference>
<feature type="compositionally biased region" description="Basic and acidic residues" evidence="1">
    <location>
        <begin position="306"/>
        <end position="321"/>
    </location>
</feature>
<evidence type="ECO:0000313" key="2">
    <source>
        <dbReference type="EMBL" id="KQK14756.2"/>
    </source>
</evidence>
<organism evidence="2">
    <name type="scientific">Brachypodium distachyon</name>
    <name type="common">Purple false brome</name>
    <name type="synonym">Trachynia distachya</name>
    <dbReference type="NCBI Taxonomy" id="15368"/>
    <lineage>
        <taxon>Eukaryota</taxon>
        <taxon>Viridiplantae</taxon>
        <taxon>Streptophyta</taxon>
        <taxon>Embryophyta</taxon>
        <taxon>Tracheophyta</taxon>
        <taxon>Spermatophyta</taxon>
        <taxon>Magnoliopsida</taxon>
        <taxon>Liliopsida</taxon>
        <taxon>Poales</taxon>
        <taxon>Poaceae</taxon>
        <taxon>BOP clade</taxon>
        <taxon>Pooideae</taxon>
        <taxon>Stipodae</taxon>
        <taxon>Brachypodieae</taxon>
        <taxon>Brachypodium</taxon>
    </lineage>
</organism>
<feature type="region of interest" description="Disordered" evidence="1">
    <location>
        <begin position="282"/>
        <end position="340"/>
    </location>
</feature>
<name>A0A0Q3JRT3_BRADI</name>
<dbReference type="EnsemblPlants" id="KQK14756">
    <property type="protein sequence ID" value="KQK14756"/>
    <property type="gene ID" value="BRADI_1g18422v3"/>
</dbReference>
<sequence>MQPPDHLLAAGWAELDAADELMDCAPLGGGQIGAAARPEQEKAAMAAGGAARPDRLHGAVLDHRAGLLLYENMFRLHVCNPATRRCATLPPPPLYRRRMHLVFDPAASLHYRVLFLPDAPDYHGDDAAAIAAKEEEWPPRAFPVQAFSSRTGQWDDETFTREQGTAATIVWDVWSEHPTRSTSGADAFRRHSVCRGAALYVHCRGDFLVKLSLQQQATERHAGRFMQTFYGYRARSKDDICYTAIHGYQIQVWTLREAQAEDRWEVRHPSANLETAFARLHHRRRRRRNEGGEKRSSVAGSWILNPREEQQSGQEEQHGWDSDNDGGAAEEEEDKEEGAMGSSWLEGFRDDHHHYHGMEFLGYHPCKEIVFLGSSFSGFAYHLESSRLEYLGSLFPASGLDRLPLCAPALESFVYTPCIYDSLPGHDDA</sequence>
<reference evidence="2 3" key="1">
    <citation type="journal article" date="2010" name="Nature">
        <title>Genome sequencing and analysis of the model grass Brachypodium distachyon.</title>
        <authorList>
            <consortium name="International Brachypodium Initiative"/>
        </authorList>
    </citation>
    <scope>NUCLEOTIDE SEQUENCE [LARGE SCALE GENOMIC DNA]</scope>
    <source>
        <strain evidence="2 3">Bd21</strain>
    </source>
</reference>
<reference evidence="3" key="3">
    <citation type="submission" date="2018-08" db="UniProtKB">
        <authorList>
            <consortium name="EnsemblPlants"/>
        </authorList>
    </citation>
    <scope>IDENTIFICATION</scope>
    <source>
        <strain evidence="3">cv. Bd21</strain>
    </source>
</reference>
<dbReference type="EMBL" id="CM000880">
    <property type="protein sequence ID" value="KQK14756.2"/>
    <property type="molecule type" value="Genomic_DNA"/>
</dbReference>
<dbReference type="PANTHER" id="PTHR34591">
    <property type="entry name" value="OS03G0653100 PROTEIN-RELATED"/>
    <property type="match status" value="1"/>
</dbReference>
<dbReference type="AlphaFoldDB" id="A0A0Q3JRT3"/>
<accession>A0A0Q3JRT3</accession>
<protein>
    <submittedName>
        <fullName evidence="2 3">Uncharacterized protein</fullName>
    </submittedName>
</protein>
<dbReference type="Gramene" id="KQK14756">
    <property type="protein sequence ID" value="KQK14756"/>
    <property type="gene ID" value="BRADI_1g18422v3"/>
</dbReference>
<dbReference type="Proteomes" id="UP000008810">
    <property type="component" value="Chromosome 1"/>
</dbReference>
<reference evidence="2" key="2">
    <citation type="submission" date="2017-06" db="EMBL/GenBank/DDBJ databases">
        <title>WGS assembly of Brachypodium distachyon.</title>
        <authorList>
            <consortium name="The International Brachypodium Initiative"/>
            <person name="Lucas S."/>
            <person name="Harmon-Smith M."/>
            <person name="Lail K."/>
            <person name="Tice H."/>
            <person name="Grimwood J."/>
            <person name="Bruce D."/>
            <person name="Barry K."/>
            <person name="Shu S."/>
            <person name="Lindquist E."/>
            <person name="Wang M."/>
            <person name="Pitluck S."/>
            <person name="Vogel J.P."/>
            <person name="Garvin D.F."/>
            <person name="Mockler T.C."/>
            <person name="Schmutz J."/>
            <person name="Rokhsar D."/>
            <person name="Bevan M.W."/>
        </authorList>
    </citation>
    <scope>NUCLEOTIDE SEQUENCE</scope>
    <source>
        <strain evidence="2">Bd21</strain>
    </source>
</reference>
<dbReference type="InParanoid" id="A0A0Q3JRT3"/>
<gene>
    <name evidence="2" type="ORF">BRADI_1g18422v3</name>
</gene>
<dbReference type="OrthoDB" id="591557at2759"/>
<proteinExistence type="predicted"/>
<evidence type="ECO:0000256" key="1">
    <source>
        <dbReference type="SAM" id="MobiDB-lite"/>
    </source>
</evidence>
<evidence type="ECO:0000313" key="4">
    <source>
        <dbReference type="Proteomes" id="UP000008810"/>
    </source>
</evidence>